<gene>
    <name evidence="2" type="ORF">BDZ94DRAFT_1046497</name>
</gene>
<reference evidence="2" key="1">
    <citation type="submission" date="2020-11" db="EMBL/GenBank/DDBJ databases">
        <authorList>
            <consortium name="DOE Joint Genome Institute"/>
            <person name="Ahrendt S."/>
            <person name="Riley R."/>
            <person name="Andreopoulos W."/>
            <person name="Labutti K."/>
            <person name="Pangilinan J."/>
            <person name="Ruiz-Duenas F.J."/>
            <person name="Barrasa J.M."/>
            <person name="Sanchez-Garcia M."/>
            <person name="Camarero S."/>
            <person name="Miyauchi S."/>
            <person name="Serrano A."/>
            <person name="Linde D."/>
            <person name="Babiker R."/>
            <person name="Drula E."/>
            <person name="Ayuso-Fernandez I."/>
            <person name="Pacheco R."/>
            <person name="Padilla G."/>
            <person name="Ferreira P."/>
            <person name="Barriuso J."/>
            <person name="Kellner H."/>
            <person name="Castanera R."/>
            <person name="Alfaro M."/>
            <person name="Ramirez L."/>
            <person name="Pisabarro A.G."/>
            <person name="Kuo A."/>
            <person name="Tritt A."/>
            <person name="Lipzen A."/>
            <person name="He G."/>
            <person name="Yan M."/>
            <person name="Ng V."/>
            <person name="Cullen D."/>
            <person name="Martin F."/>
            <person name="Rosso M.-N."/>
            <person name="Henrissat B."/>
            <person name="Hibbett D."/>
            <person name="Martinez A.T."/>
            <person name="Grigoriev I.V."/>
        </authorList>
    </citation>
    <scope>NUCLEOTIDE SEQUENCE</scope>
    <source>
        <strain evidence="2">CBS 247.69</strain>
    </source>
</reference>
<comment type="caution">
    <text evidence="2">The sequence shown here is derived from an EMBL/GenBank/DDBJ whole genome shotgun (WGS) entry which is preliminary data.</text>
</comment>
<evidence type="ECO:0000313" key="2">
    <source>
        <dbReference type="EMBL" id="KAF9459372.1"/>
    </source>
</evidence>
<evidence type="ECO:0000256" key="1">
    <source>
        <dbReference type="SAM" id="MobiDB-lite"/>
    </source>
</evidence>
<feature type="compositionally biased region" description="Basic and acidic residues" evidence="1">
    <location>
        <begin position="651"/>
        <end position="670"/>
    </location>
</feature>
<name>A0A9P5XZC4_9AGAR</name>
<feature type="compositionally biased region" description="Acidic residues" evidence="1">
    <location>
        <begin position="464"/>
        <end position="475"/>
    </location>
</feature>
<protein>
    <submittedName>
        <fullName evidence="2">Uncharacterized protein</fullName>
    </submittedName>
</protein>
<dbReference type="AlphaFoldDB" id="A0A9P5XZC4"/>
<feature type="compositionally biased region" description="Low complexity" evidence="1">
    <location>
        <begin position="100"/>
        <end position="111"/>
    </location>
</feature>
<feature type="compositionally biased region" description="Basic and acidic residues" evidence="1">
    <location>
        <begin position="530"/>
        <end position="571"/>
    </location>
</feature>
<dbReference type="InterPro" id="IPR018822">
    <property type="entry name" value="UPF0646"/>
</dbReference>
<feature type="region of interest" description="Disordered" evidence="1">
    <location>
        <begin position="438"/>
        <end position="476"/>
    </location>
</feature>
<dbReference type="EMBL" id="MU150318">
    <property type="protein sequence ID" value="KAF9459372.1"/>
    <property type="molecule type" value="Genomic_DNA"/>
</dbReference>
<feature type="compositionally biased region" description="Basic and acidic residues" evidence="1">
    <location>
        <begin position="761"/>
        <end position="773"/>
    </location>
</feature>
<dbReference type="Proteomes" id="UP000807353">
    <property type="component" value="Unassembled WGS sequence"/>
</dbReference>
<feature type="region of interest" description="Disordered" evidence="1">
    <location>
        <begin position="505"/>
        <end position="622"/>
    </location>
</feature>
<dbReference type="Pfam" id="PF10336">
    <property type="entry name" value="DUF2420"/>
    <property type="match status" value="1"/>
</dbReference>
<keyword evidence="3" id="KW-1185">Reference proteome</keyword>
<accession>A0A9P5XZC4</accession>
<feature type="region of interest" description="Disordered" evidence="1">
    <location>
        <begin position="651"/>
        <end position="788"/>
    </location>
</feature>
<feature type="region of interest" description="Disordered" evidence="1">
    <location>
        <begin position="100"/>
        <end position="136"/>
    </location>
</feature>
<sequence length="788" mass="86625">MTTTMVETFDTQMLDFQNDDYSMHVSSSDTWFHDEAIMEDEGLPIDHTNVSIEVDMESYDEDRNTEFEMVDGSENYGLPSTELLDVEVYDASRATTPAAIPAIDTSTIPPSDIGDGSDSPPEIEPPVSGSIPNYTPVPLPTELSEDSVVHVKAHISDTTSNDPPRIQSEEELTEILGVELSDGLVERVLSSNIDSAQDHSAATRTVEDTTVVVEWDSSDFGEPAPPVDDQTKIGDIAQPDCQDLSGSNEGTSSSLITHQANVHDDAQRTEELGDYGSVVSSGDPHEISEGVFIDPPPAVLLSVTPGEQPEISLFNAPPLPEITSSAPSDRQSEIPVLLSHLPILYYEPLSSVFEALRQDDHFANIGESMNTELAFDAYDLDMVLSEDNVYAREVSLHDLNVLHDGLNHTGPLRLRLQMFGPRFIVRYQALQEHVTRLNIPESKDAEAGSPSDTEVKPTHTPQGLEEESLESEELEQNPITYESNQEPIQHEAPQGVNVENCRAVSPAHGQEHYPDDDEDVENHQDFGIGKSDHGNPSDYKEENQEHLDEVGHEGDSALPDHEGDVGHEEGPGPHLGKNNDSNGEVVSDRASGETSESVVRDPLHLPEDERVDLPDASNHTPRISDFYLSASNVTDINQEFAQEIDFRLDGEFSTEKSDSDRPSVEPHLDVDAPVFGANVGHNTDENKNQADSERKEGLTVTDSLDHENVDFDAETWDDDLDGEGDPDLLWEHEQETTSNESSATLSSKTSSKRSISEAELGDDHHHHDDHRDLGSLPYSPGLKRSRVQ</sequence>
<organism evidence="2 3">
    <name type="scientific">Collybia nuda</name>
    <dbReference type="NCBI Taxonomy" id="64659"/>
    <lineage>
        <taxon>Eukaryota</taxon>
        <taxon>Fungi</taxon>
        <taxon>Dikarya</taxon>
        <taxon>Basidiomycota</taxon>
        <taxon>Agaricomycotina</taxon>
        <taxon>Agaricomycetes</taxon>
        <taxon>Agaricomycetidae</taxon>
        <taxon>Agaricales</taxon>
        <taxon>Tricholomatineae</taxon>
        <taxon>Clitocybaceae</taxon>
        <taxon>Collybia</taxon>
    </lineage>
</organism>
<feature type="compositionally biased region" description="Low complexity" evidence="1">
    <location>
        <begin position="736"/>
        <end position="753"/>
    </location>
</feature>
<feature type="compositionally biased region" description="Acidic residues" evidence="1">
    <location>
        <begin position="710"/>
        <end position="728"/>
    </location>
</feature>
<proteinExistence type="predicted"/>
<evidence type="ECO:0000313" key="3">
    <source>
        <dbReference type="Proteomes" id="UP000807353"/>
    </source>
</evidence>
<feature type="compositionally biased region" description="Basic and acidic residues" evidence="1">
    <location>
        <begin position="682"/>
        <end position="709"/>
    </location>
</feature>
<feature type="compositionally biased region" description="Basic and acidic residues" evidence="1">
    <location>
        <begin position="598"/>
        <end position="613"/>
    </location>
</feature>
<dbReference type="OrthoDB" id="2507795at2759"/>